<dbReference type="PANTHER" id="PTHR43065:SF50">
    <property type="entry name" value="HISTIDINE KINASE"/>
    <property type="match status" value="1"/>
</dbReference>
<dbReference type="GO" id="GO:0005524">
    <property type="term" value="F:ATP binding"/>
    <property type="evidence" value="ECO:0007669"/>
    <property type="project" value="UniProtKB-KW"/>
</dbReference>
<sequence length="431" mass="49030">MDSRQKELAHALVEQVECGVIVLDERLRIQYWNDYITQCSGKPLRQALSLELTQVFPEADTPQLSQMLARARDQGEHAYNEWRESPNLLNLPYNRFGEPVPPRLQNALFFPFTDDSDRPCFGLLLYNTRELSSTNSHLDAALKALCHKQIEQEQLIQKLEKANAQLLQSEKLAAIGQLAAGVAHEINNPIGYVFSNLKTLAGYVHDLVRIIDAIDQAASLEELRRLKHQLEYDYIRGDVEALIAESEDGIDRVKKIITSLKDFSHTDDEEFRLADLHRGLDSTLNVVNNELKYKAEVLKDYGELPEIECIPSQINQVMMNLLVNAAHAIDDFGRITLRSGQQTDWVWLEVEDSGRGIEPHLLTRIYEPFFTTKPVGQGTGLGLSLSYNIVRKHGGRIEVFSERGQGTRFRVWLPLRQASPQSCQEESRPDE</sequence>
<dbReference type="SUPFAM" id="SSF55785">
    <property type="entry name" value="PYP-like sensor domain (PAS domain)"/>
    <property type="match status" value="1"/>
</dbReference>
<keyword evidence="8" id="KW-0902">Two-component regulatory system</keyword>
<dbReference type="Gene3D" id="3.30.450.20">
    <property type="entry name" value="PAS domain"/>
    <property type="match status" value="1"/>
</dbReference>
<dbReference type="InterPro" id="IPR013767">
    <property type="entry name" value="PAS_fold"/>
</dbReference>
<evidence type="ECO:0000256" key="4">
    <source>
        <dbReference type="ARBA" id="ARBA00022679"/>
    </source>
</evidence>
<dbReference type="Gene3D" id="1.10.287.130">
    <property type="match status" value="1"/>
</dbReference>
<evidence type="ECO:0000313" key="11">
    <source>
        <dbReference type="Proteomes" id="UP001560296"/>
    </source>
</evidence>
<name>A0ABV3YUB4_9PSED</name>
<keyword evidence="3" id="KW-0597">Phosphoprotein</keyword>
<comment type="caution">
    <text evidence="10">The sequence shown here is derived from an EMBL/GenBank/DDBJ whole genome shotgun (WGS) entry which is preliminary data.</text>
</comment>
<evidence type="ECO:0000259" key="9">
    <source>
        <dbReference type="PROSITE" id="PS50109"/>
    </source>
</evidence>
<dbReference type="SUPFAM" id="SSF55874">
    <property type="entry name" value="ATPase domain of HSP90 chaperone/DNA topoisomerase II/histidine kinase"/>
    <property type="match status" value="1"/>
</dbReference>
<evidence type="ECO:0000256" key="3">
    <source>
        <dbReference type="ARBA" id="ARBA00022553"/>
    </source>
</evidence>
<dbReference type="InterPro" id="IPR003661">
    <property type="entry name" value="HisK_dim/P_dom"/>
</dbReference>
<dbReference type="Gene3D" id="3.30.565.10">
    <property type="entry name" value="Histidine kinase-like ATPase, C-terminal domain"/>
    <property type="match status" value="1"/>
</dbReference>
<dbReference type="CDD" id="cd00130">
    <property type="entry name" value="PAS"/>
    <property type="match status" value="1"/>
</dbReference>
<dbReference type="PRINTS" id="PR00344">
    <property type="entry name" value="BCTRLSENSOR"/>
</dbReference>
<proteinExistence type="predicted"/>
<organism evidence="10 11">
    <name type="scientific">Pseudomonas zhanjiangensis</name>
    <dbReference type="NCBI Taxonomy" id="3239015"/>
    <lineage>
        <taxon>Bacteria</taxon>
        <taxon>Pseudomonadati</taxon>
        <taxon>Pseudomonadota</taxon>
        <taxon>Gammaproteobacteria</taxon>
        <taxon>Pseudomonadales</taxon>
        <taxon>Pseudomonadaceae</taxon>
        <taxon>Pseudomonas</taxon>
    </lineage>
</organism>
<reference evidence="10 11" key="1">
    <citation type="submission" date="2024-07" db="EMBL/GenBank/DDBJ databases">
        <authorList>
            <person name="Li M."/>
        </authorList>
    </citation>
    <scope>NUCLEOTIDE SEQUENCE [LARGE SCALE GENOMIC DNA]</scope>
    <source>
        <strain evidence="10 11">25A3E</strain>
    </source>
</reference>
<evidence type="ECO:0000256" key="2">
    <source>
        <dbReference type="ARBA" id="ARBA00012438"/>
    </source>
</evidence>
<dbReference type="Proteomes" id="UP001560296">
    <property type="component" value="Unassembled WGS sequence"/>
</dbReference>
<evidence type="ECO:0000256" key="5">
    <source>
        <dbReference type="ARBA" id="ARBA00022741"/>
    </source>
</evidence>
<protein>
    <recommendedName>
        <fullName evidence="2">histidine kinase</fullName>
        <ecNumber evidence="2">2.7.13.3</ecNumber>
    </recommendedName>
</protein>
<dbReference type="EC" id="2.7.13.3" evidence="2"/>
<dbReference type="InterPro" id="IPR000014">
    <property type="entry name" value="PAS"/>
</dbReference>
<evidence type="ECO:0000256" key="7">
    <source>
        <dbReference type="ARBA" id="ARBA00022840"/>
    </source>
</evidence>
<keyword evidence="4" id="KW-0808">Transferase</keyword>
<dbReference type="RefSeq" id="WP_369287717.1">
    <property type="nucleotide sequence ID" value="NZ_JBFTEG010000008.1"/>
</dbReference>
<dbReference type="SUPFAM" id="SSF47384">
    <property type="entry name" value="Homodimeric domain of signal transducing histidine kinase"/>
    <property type="match status" value="1"/>
</dbReference>
<keyword evidence="7 10" id="KW-0067">ATP-binding</keyword>
<dbReference type="Pfam" id="PF02518">
    <property type="entry name" value="HATPase_c"/>
    <property type="match status" value="1"/>
</dbReference>
<evidence type="ECO:0000256" key="6">
    <source>
        <dbReference type="ARBA" id="ARBA00022777"/>
    </source>
</evidence>
<dbReference type="InterPro" id="IPR035965">
    <property type="entry name" value="PAS-like_dom_sf"/>
</dbReference>
<keyword evidence="5" id="KW-0547">Nucleotide-binding</keyword>
<dbReference type="Pfam" id="PF00989">
    <property type="entry name" value="PAS"/>
    <property type="match status" value="1"/>
</dbReference>
<dbReference type="InterPro" id="IPR036097">
    <property type="entry name" value="HisK_dim/P_sf"/>
</dbReference>
<dbReference type="PANTHER" id="PTHR43065">
    <property type="entry name" value="SENSOR HISTIDINE KINASE"/>
    <property type="match status" value="1"/>
</dbReference>
<keyword evidence="6" id="KW-0418">Kinase</keyword>
<dbReference type="PROSITE" id="PS50109">
    <property type="entry name" value="HIS_KIN"/>
    <property type="match status" value="1"/>
</dbReference>
<dbReference type="InterPro" id="IPR003594">
    <property type="entry name" value="HATPase_dom"/>
</dbReference>
<keyword evidence="11" id="KW-1185">Reference proteome</keyword>
<dbReference type="InterPro" id="IPR005467">
    <property type="entry name" value="His_kinase_dom"/>
</dbReference>
<evidence type="ECO:0000256" key="8">
    <source>
        <dbReference type="ARBA" id="ARBA00023012"/>
    </source>
</evidence>
<gene>
    <name evidence="10" type="ORF">AB5S05_11795</name>
</gene>
<comment type="catalytic activity">
    <reaction evidence="1">
        <text>ATP + protein L-histidine = ADP + protein N-phospho-L-histidine.</text>
        <dbReference type="EC" id="2.7.13.3"/>
    </reaction>
</comment>
<evidence type="ECO:0000313" key="10">
    <source>
        <dbReference type="EMBL" id="MEX6502749.1"/>
    </source>
</evidence>
<dbReference type="SMART" id="SM00387">
    <property type="entry name" value="HATPase_c"/>
    <property type="match status" value="1"/>
</dbReference>
<feature type="domain" description="Histidine kinase" evidence="9">
    <location>
        <begin position="181"/>
        <end position="417"/>
    </location>
</feature>
<dbReference type="EMBL" id="JBFTEG010000008">
    <property type="protein sequence ID" value="MEX6502749.1"/>
    <property type="molecule type" value="Genomic_DNA"/>
</dbReference>
<dbReference type="InterPro" id="IPR036890">
    <property type="entry name" value="HATPase_C_sf"/>
</dbReference>
<evidence type="ECO:0000256" key="1">
    <source>
        <dbReference type="ARBA" id="ARBA00000085"/>
    </source>
</evidence>
<dbReference type="CDD" id="cd00082">
    <property type="entry name" value="HisKA"/>
    <property type="match status" value="1"/>
</dbReference>
<dbReference type="SMART" id="SM00091">
    <property type="entry name" value="PAS"/>
    <property type="match status" value="1"/>
</dbReference>
<accession>A0ABV3YUB4</accession>
<dbReference type="InterPro" id="IPR004358">
    <property type="entry name" value="Sig_transdc_His_kin-like_C"/>
</dbReference>